<dbReference type="SUPFAM" id="SSF56935">
    <property type="entry name" value="Porins"/>
    <property type="match status" value="1"/>
</dbReference>
<evidence type="ECO:0000256" key="12">
    <source>
        <dbReference type="PROSITE-ProRule" id="PRU10144"/>
    </source>
</evidence>
<evidence type="ECO:0000256" key="2">
    <source>
        <dbReference type="ARBA" id="ARBA00009810"/>
    </source>
</evidence>
<feature type="signal peptide" evidence="14">
    <location>
        <begin position="1"/>
        <end position="28"/>
    </location>
</feature>
<dbReference type="PANTHER" id="PTHR47234">
    <property type="match status" value="1"/>
</dbReference>
<evidence type="ECO:0000256" key="1">
    <source>
        <dbReference type="ARBA" id="ARBA00004571"/>
    </source>
</evidence>
<evidence type="ECO:0000256" key="11">
    <source>
        <dbReference type="PROSITE-ProRule" id="PRU01360"/>
    </source>
</evidence>
<dbReference type="InterPro" id="IPR000531">
    <property type="entry name" value="Beta-barrel_TonB"/>
</dbReference>
<dbReference type="Pfam" id="PF00593">
    <property type="entry name" value="TonB_dep_Rec_b-barrel"/>
    <property type="match status" value="1"/>
</dbReference>
<keyword evidence="10 11" id="KW-0998">Cell outer membrane</keyword>
<dbReference type="PROSITE" id="PS01156">
    <property type="entry name" value="TONB_DEPENDENT_REC_2"/>
    <property type="match status" value="1"/>
</dbReference>
<dbReference type="PROSITE" id="PS52016">
    <property type="entry name" value="TONB_DEPENDENT_REC_3"/>
    <property type="match status" value="1"/>
</dbReference>
<keyword evidence="8 11" id="KW-0472">Membrane</keyword>
<evidence type="ECO:0000313" key="17">
    <source>
        <dbReference type="EMBL" id="MYM82177.1"/>
    </source>
</evidence>
<evidence type="ECO:0000256" key="13">
    <source>
        <dbReference type="RuleBase" id="RU003357"/>
    </source>
</evidence>
<feature type="domain" description="TonB-dependent receptor plug" evidence="16">
    <location>
        <begin position="55"/>
        <end position="163"/>
    </location>
</feature>
<gene>
    <name evidence="17" type="ORF">GTP44_09460</name>
</gene>
<evidence type="ECO:0000256" key="9">
    <source>
        <dbReference type="ARBA" id="ARBA00023170"/>
    </source>
</evidence>
<evidence type="ECO:0000256" key="4">
    <source>
        <dbReference type="ARBA" id="ARBA00022452"/>
    </source>
</evidence>
<dbReference type="RefSeq" id="WP_161019237.1">
    <property type="nucleotide sequence ID" value="NZ_WWCP01000008.1"/>
</dbReference>
<dbReference type="InterPro" id="IPR012910">
    <property type="entry name" value="Plug_dom"/>
</dbReference>
<evidence type="ECO:0000259" key="15">
    <source>
        <dbReference type="Pfam" id="PF00593"/>
    </source>
</evidence>
<evidence type="ECO:0000256" key="10">
    <source>
        <dbReference type="ARBA" id="ARBA00023237"/>
    </source>
</evidence>
<feature type="domain" description="TonB-dependent receptor-like beta-barrel" evidence="15">
    <location>
        <begin position="520"/>
        <end position="935"/>
    </location>
</feature>
<dbReference type="Pfam" id="PF07715">
    <property type="entry name" value="Plug"/>
    <property type="match status" value="1"/>
</dbReference>
<evidence type="ECO:0000256" key="5">
    <source>
        <dbReference type="ARBA" id="ARBA00022692"/>
    </source>
</evidence>
<evidence type="ECO:0000259" key="16">
    <source>
        <dbReference type="Pfam" id="PF07715"/>
    </source>
</evidence>
<dbReference type="PANTHER" id="PTHR47234:SF2">
    <property type="entry name" value="TONB-DEPENDENT RECEPTOR"/>
    <property type="match status" value="1"/>
</dbReference>
<evidence type="ECO:0000256" key="6">
    <source>
        <dbReference type="ARBA" id="ARBA00022729"/>
    </source>
</evidence>
<sequence>MIKETVLSRSIRVMFVGGIALGMHAANAQEAAAEPAMQKVEVTGSRIPTLVTEGSSPVTVLSSKDIKADGVRTAEDLLNNLPQAFAGQGAAVSNGATGTATVNLRNLGADRTLVLVNGKRLPAGSVQTSAPDLNEIPTGLIKRVEVLTGGAGAVYGAGAVAGVVNFILRDNFEGVEVQANLAGYNHSQGNDVASVVKARGFPVPGDAKFDGKTKDLSVLMGGNFADGKGNATVYFSYKDTDAALQSQRDFTSCALSGTDSGFLCSGSGTQASGRVTTAANKATGYKGGQFTNGGNGTVRAYNSATDAYNFGPLNYLQRPSKNYNVTAQAHYDINEKARVYSEFGFHNYSTDAQIAAGGIFYGVQTTLRGDNPLLSDAWLNALGLTKGDPNSTVLATIGKRNVEGGPRISSISDTSFREVLGVKGEIANWSYDVFGQFARVNHSEKSKNYFSATRIAKAMDVRPDANGKAVCASNVSGDDPTCVPYNLFGGAITPEQLSYLSASGQISGYVQQIIYGGNVGTDLGNYGIKTPWASNGVGVSFGVEHRSEKLVFDPDETSLSGDLSGGSGAAPPLTNGYSVKEIFGEFRLPVLENQPFAKALNLTGSYRHSDYSTNNKSNTYGAGADWAVVDQFSVRGSYQRAVRAPTIANLYNPQSIGNGGPAQDPCSGAIGSKTLTATAAECARTGVTAAQYGNIENNTANQYQSQTGGNPNLAPERGTTYTLGLVLNPVKNLTLTLDYFNIKIEDTISTVDPTVALTQCLSTGSPVFCSLVKRDSQGSLWLTQKGYIVATNANIGSLGTTGFDLGAAYSQRLGQWGNLGLNLNGTLMKTSTTENVPGLGEYDCVGYFGATCGTPTPKWRHKFRATWSTPWKLDIAATWRYMGKTKSELLSDNALLKGDAPASIEDHLASRSYFDLNLQYPLTKKITLSAGINNLFDKDPPLVSTNVTAAAGFANGNTYPQVYDSLGRFIYMNVTARF</sequence>
<proteinExistence type="inferred from homology"/>
<dbReference type="AlphaFoldDB" id="A0A6L8MGM4"/>
<evidence type="ECO:0000256" key="14">
    <source>
        <dbReference type="SAM" id="SignalP"/>
    </source>
</evidence>
<dbReference type="EMBL" id="WWCP01000008">
    <property type="protein sequence ID" value="MYM82177.1"/>
    <property type="molecule type" value="Genomic_DNA"/>
</dbReference>
<evidence type="ECO:0000313" key="18">
    <source>
        <dbReference type="Proteomes" id="UP000474565"/>
    </source>
</evidence>
<evidence type="ECO:0000256" key="3">
    <source>
        <dbReference type="ARBA" id="ARBA00022448"/>
    </source>
</evidence>
<feature type="short sequence motif" description="TonB C-terminal box" evidence="12">
    <location>
        <begin position="961"/>
        <end position="978"/>
    </location>
</feature>
<dbReference type="InterPro" id="IPR010917">
    <property type="entry name" value="TonB_rcpt_CS"/>
</dbReference>
<comment type="similarity">
    <text evidence="2 11 13">Belongs to the TonB-dependent receptor family.</text>
</comment>
<keyword evidence="5 11" id="KW-0812">Transmembrane</keyword>
<dbReference type="Gene3D" id="2.170.130.10">
    <property type="entry name" value="TonB-dependent receptor, plug domain"/>
    <property type="match status" value="1"/>
</dbReference>
<name>A0A6L8MGM4_9BURK</name>
<comment type="subcellular location">
    <subcellularLocation>
        <location evidence="1 11">Cell outer membrane</location>
        <topology evidence="1 11">Multi-pass membrane protein</topology>
    </subcellularLocation>
</comment>
<keyword evidence="3 11" id="KW-0813">Transport</keyword>
<dbReference type="InterPro" id="IPR039426">
    <property type="entry name" value="TonB-dep_rcpt-like"/>
</dbReference>
<dbReference type="InterPro" id="IPR037066">
    <property type="entry name" value="Plug_dom_sf"/>
</dbReference>
<evidence type="ECO:0000256" key="8">
    <source>
        <dbReference type="ARBA" id="ARBA00023136"/>
    </source>
</evidence>
<accession>A0A6L8MGM4</accession>
<keyword evidence="9 17" id="KW-0675">Receptor</keyword>
<keyword evidence="6 14" id="KW-0732">Signal</keyword>
<reference evidence="17 18" key="1">
    <citation type="submission" date="2019-12" db="EMBL/GenBank/DDBJ databases">
        <title>Novel species isolated from a subtropical stream in China.</title>
        <authorList>
            <person name="Lu H."/>
        </authorList>
    </citation>
    <scope>NUCLEOTIDE SEQUENCE [LARGE SCALE GENOMIC DNA]</scope>
    <source>
        <strain evidence="17 18">FT50W</strain>
    </source>
</reference>
<protein>
    <submittedName>
        <fullName evidence="17">TonB-dependent receptor</fullName>
    </submittedName>
</protein>
<keyword evidence="4 11" id="KW-1134">Transmembrane beta strand</keyword>
<feature type="chain" id="PRO_5026825323" evidence="14">
    <location>
        <begin position="29"/>
        <end position="978"/>
    </location>
</feature>
<evidence type="ECO:0000256" key="7">
    <source>
        <dbReference type="ARBA" id="ARBA00023077"/>
    </source>
</evidence>
<comment type="caution">
    <text evidence="17">The sequence shown here is derived from an EMBL/GenBank/DDBJ whole genome shotgun (WGS) entry which is preliminary data.</text>
</comment>
<dbReference type="Proteomes" id="UP000474565">
    <property type="component" value="Unassembled WGS sequence"/>
</dbReference>
<dbReference type="InterPro" id="IPR036942">
    <property type="entry name" value="Beta-barrel_TonB_sf"/>
</dbReference>
<keyword evidence="7 13" id="KW-0798">TonB box</keyword>
<dbReference type="Gene3D" id="2.40.170.20">
    <property type="entry name" value="TonB-dependent receptor, beta-barrel domain"/>
    <property type="match status" value="1"/>
</dbReference>
<dbReference type="GO" id="GO:0009279">
    <property type="term" value="C:cell outer membrane"/>
    <property type="evidence" value="ECO:0007669"/>
    <property type="project" value="UniProtKB-SubCell"/>
</dbReference>
<organism evidence="17 18">
    <name type="scientific">Duganella lactea</name>
    <dbReference type="NCBI Taxonomy" id="2692173"/>
    <lineage>
        <taxon>Bacteria</taxon>
        <taxon>Pseudomonadati</taxon>
        <taxon>Pseudomonadota</taxon>
        <taxon>Betaproteobacteria</taxon>
        <taxon>Burkholderiales</taxon>
        <taxon>Oxalobacteraceae</taxon>
        <taxon>Telluria group</taxon>
        <taxon>Duganella</taxon>
    </lineage>
</organism>